<gene>
    <name evidence="1" type="ORF">Rhopal_007159-T1</name>
</gene>
<dbReference type="EMBL" id="BQKY01000016">
    <property type="protein sequence ID" value="GJN94087.1"/>
    <property type="molecule type" value="Genomic_DNA"/>
</dbReference>
<accession>A0AAV5GYI0</accession>
<organism evidence="1 2">
    <name type="scientific">Rhodotorula paludigena</name>
    <dbReference type="NCBI Taxonomy" id="86838"/>
    <lineage>
        <taxon>Eukaryota</taxon>
        <taxon>Fungi</taxon>
        <taxon>Dikarya</taxon>
        <taxon>Basidiomycota</taxon>
        <taxon>Pucciniomycotina</taxon>
        <taxon>Microbotryomycetes</taxon>
        <taxon>Sporidiobolales</taxon>
        <taxon>Sporidiobolaceae</taxon>
        <taxon>Rhodotorula</taxon>
    </lineage>
</organism>
<name>A0AAV5GYI0_9BASI</name>
<protein>
    <submittedName>
        <fullName evidence="1">Uncharacterized protein</fullName>
    </submittedName>
</protein>
<reference evidence="1 2" key="1">
    <citation type="submission" date="2021-12" db="EMBL/GenBank/DDBJ databases">
        <title>High titer production of polyol ester of fatty acids by Rhodotorula paludigena BS15 towards product separation-free biomass refinery.</title>
        <authorList>
            <person name="Mano J."/>
            <person name="Ono H."/>
            <person name="Tanaka T."/>
            <person name="Naito K."/>
            <person name="Sushida H."/>
            <person name="Ike M."/>
            <person name="Tokuyasu K."/>
            <person name="Kitaoka M."/>
        </authorList>
    </citation>
    <scope>NUCLEOTIDE SEQUENCE [LARGE SCALE GENOMIC DNA]</scope>
    <source>
        <strain evidence="1 2">BS15</strain>
    </source>
</reference>
<dbReference type="Proteomes" id="UP001342314">
    <property type="component" value="Unassembled WGS sequence"/>
</dbReference>
<keyword evidence="2" id="KW-1185">Reference proteome</keyword>
<dbReference type="AlphaFoldDB" id="A0AAV5GYI0"/>
<proteinExistence type="predicted"/>
<sequence>MTCKFFLGVQRQAFDNLTTGISKSKAGKLFCILHRNNQCKALRRKGWHCTLEAVGGK</sequence>
<evidence type="ECO:0000313" key="2">
    <source>
        <dbReference type="Proteomes" id="UP001342314"/>
    </source>
</evidence>
<evidence type="ECO:0000313" key="1">
    <source>
        <dbReference type="EMBL" id="GJN94087.1"/>
    </source>
</evidence>
<comment type="caution">
    <text evidence="1">The sequence shown here is derived from an EMBL/GenBank/DDBJ whole genome shotgun (WGS) entry which is preliminary data.</text>
</comment>